<evidence type="ECO:0000313" key="5">
    <source>
        <dbReference type="EMBL" id="TFK40028.1"/>
    </source>
</evidence>
<dbReference type="EMBL" id="ML213597">
    <property type="protein sequence ID" value="TFK40028.1"/>
    <property type="molecule type" value="Genomic_DNA"/>
</dbReference>
<dbReference type="AlphaFoldDB" id="A0A5C3M852"/>
<comment type="pathway">
    <text evidence="1">Secondary metabolite biosynthesis.</text>
</comment>
<evidence type="ECO:0000256" key="4">
    <source>
        <dbReference type="ARBA" id="ARBA00038314"/>
    </source>
</evidence>
<dbReference type="OrthoDB" id="2094832at2759"/>
<keyword evidence="6" id="KW-1185">Reference proteome</keyword>
<dbReference type="PANTHER" id="PTHR35897:SF1">
    <property type="entry name" value="METHYLTRANSFERASE AUSD"/>
    <property type="match status" value="1"/>
</dbReference>
<dbReference type="STRING" id="68775.A0A5C3M852"/>
<dbReference type="GO" id="GO:0016740">
    <property type="term" value="F:transferase activity"/>
    <property type="evidence" value="ECO:0007669"/>
    <property type="project" value="UniProtKB-KW"/>
</dbReference>
<dbReference type="InterPro" id="IPR051654">
    <property type="entry name" value="Meroterpenoid_MTases"/>
</dbReference>
<dbReference type="Proteomes" id="UP000308652">
    <property type="component" value="Unassembled WGS sequence"/>
</dbReference>
<sequence length="304" mass="34626">MASFFTDPSLRPALDEGFYSLKPDELAFFKTQTGISDPEELKCHIIEVQKKAYEIYGYPCIRRFAFTILKITQSLVYDRLVEMPRKYEGAIFLDIGCCFGTDIRKAVADGWSVENVIGSDLRKEFWEYGHDLFKSSPTSFPAAFVGGDAFELISPRPPFYTEPETSRPNLQDLSSLTPLQGHISAIHASFFFHLFSEEKQSELACRVATLLSTTPGSFIFGSHLGLPEKGFRTAVDSKHCQYIMFCHSPETWKELWDGQIFKKGSVRVDTKLDKLLRLREDSPYTTASEKKVETYILSWSVTRI</sequence>
<evidence type="ECO:0008006" key="7">
    <source>
        <dbReference type="Google" id="ProtNLM"/>
    </source>
</evidence>
<dbReference type="PANTHER" id="PTHR35897">
    <property type="entry name" value="METHYLTRANSFERASE AUSD"/>
    <property type="match status" value="1"/>
</dbReference>
<keyword evidence="2" id="KW-0808">Transferase</keyword>
<comment type="similarity">
    <text evidence="4">Belongs to the class I-like SAM-binding methyltransferase superfamily.</text>
</comment>
<organism evidence="5 6">
    <name type="scientific">Crucibulum laeve</name>
    <dbReference type="NCBI Taxonomy" id="68775"/>
    <lineage>
        <taxon>Eukaryota</taxon>
        <taxon>Fungi</taxon>
        <taxon>Dikarya</taxon>
        <taxon>Basidiomycota</taxon>
        <taxon>Agaricomycotina</taxon>
        <taxon>Agaricomycetes</taxon>
        <taxon>Agaricomycetidae</taxon>
        <taxon>Agaricales</taxon>
        <taxon>Agaricineae</taxon>
        <taxon>Nidulariaceae</taxon>
        <taxon>Crucibulum</taxon>
    </lineage>
</organism>
<evidence type="ECO:0000256" key="3">
    <source>
        <dbReference type="ARBA" id="ARBA00022691"/>
    </source>
</evidence>
<dbReference type="SUPFAM" id="SSF53335">
    <property type="entry name" value="S-adenosyl-L-methionine-dependent methyltransferases"/>
    <property type="match status" value="1"/>
</dbReference>
<proteinExistence type="inferred from homology"/>
<name>A0A5C3M852_9AGAR</name>
<accession>A0A5C3M852</accession>
<reference evidence="5 6" key="1">
    <citation type="journal article" date="2019" name="Nat. Ecol. Evol.">
        <title>Megaphylogeny resolves global patterns of mushroom evolution.</title>
        <authorList>
            <person name="Varga T."/>
            <person name="Krizsan K."/>
            <person name="Foldi C."/>
            <person name="Dima B."/>
            <person name="Sanchez-Garcia M."/>
            <person name="Sanchez-Ramirez S."/>
            <person name="Szollosi G.J."/>
            <person name="Szarkandi J.G."/>
            <person name="Papp V."/>
            <person name="Albert L."/>
            <person name="Andreopoulos W."/>
            <person name="Angelini C."/>
            <person name="Antonin V."/>
            <person name="Barry K.W."/>
            <person name="Bougher N.L."/>
            <person name="Buchanan P."/>
            <person name="Buyck B."/>
            <person name="Bense V."/>
            <person name="Catcheside P."/>
            <person name="Chovatia M."/>
            <person name="Cooper J."/>
            <person name="Damon W."/>
            <person name="Desjardin D."/>
            <person name="Finy P."/>
            <person name="Geml J."/>
            <person name="Haridas S."/>
            <person name="Hughes K."/>
            <person name="Justo A."/>
            <person name="Karasinski D."/>
            <person name="Kautmanova I."/>
            <person name="Kiss B."/>
            <person name="Kocsube S."/>
            <person name="Kotiranta H."/>
            <person name="LaButti K.M."/>
            <person name="Lechner B.E."/>
            <person name="Liimatainen K."/>
            <person name="Lipzen A."/>
            <person name="Lukacs Z."/>
            <person name="Mihaltcheva S."/>
            <person name="Morgado L.N."/>
            <person name="Niskanen T."/>
            <person name="Noordeloos M.E."/>
            <person name="Ohm R.A."/>
            <person name="Ortiz-Santana B."/>
            <person name="Ovrebo C."/>
            <person name="Racz N."/>
            <person name="Riley R."/>
            <person name="Savchenko A."/>
            <person name="Shiryaev A."/>
            <person name="Soop K."/>
            <person name="Spirin V."/>
            <person name="Szebenyi C."/>
            <person name="Tomsovsky M."/>
            <person name="Tulloss R.E."/>
            <person name="Uehling J."/>
            <person name="Grigoriev I.V."/>
            <person name="Vagvolgyi C."/>
            <person name="Papp T."/>
            <person name="Martin F.M."/>
            <person name="Miettinen O."/>
            <person name="Hibbett D.S."/>
            <person name="Nagy L.G."/>
        </authorList>
    </citation>
    <scope>NUCLEOTIDE SEQUENCE [LARGE SCALE GENOMIC DNA]</scope>
    <source>
        <strain evidence="5 6">CBS 166.37</strain>
    </source>
</reference>
<keyword evidence="3" id="KW-0949">S-adenosyl-L-methionine</keyword>
<evidence type="ECO:0000256" key="2">
    <source>
        <dbReference type="ARBA" id="ARBA00022679"/>
    </source>
</evidence>
<dbReference type="InterPro" id="IPR029063">
    <property type="entry name" value="SAM-dependent_MTases_sf"/>
</dbReference>
<gene>
    <name evidence="5" type="ORF">BDQ12DRAFT_680236</name>
</gene>
<dbReference type="Gene3D" id="3.40.50.150">
    <property type="entry name" value="Vaccinia Virus protein VP39"/>
    <property type="match status" value="1"/>
</dbReference>
<protein>
    <recommendedName>
        <fullName evidence="7">Methyltransferase domain-containing protein</fullName>
    </recommendedName>
</protein>
<evidence type="ECO:0000313" key="6">
    <source>
        <dbReference type="Proteomes" id="UP000308652"/>
    </source>
</evidence>
<evidence type="ECO:0000256" key="1">
    <source>
        <dbReference type="ARBA" id="ARBA00005179"/>
    </source>
</evidence>